<evidence type="ECO:0000313" key="6">
    <source>
        <dbReference type="Proteomes" id="UP000638648"/>
    </source>
</evidence>
<evidence type="ECO:0000256" key="1">
    <source>
        <dbReference type="ARBA" id="ARBA00023125"/>
    </source>
</evidence>
<dbReference type="GO" id="GO:0003677">
    <property type="term" value="F:DNA binding"/>
    <property type="evidence" value="ECO:0007669"/>
    <property type="project" value="UniProtKB-UniRule"/>
</dbReference>
<evidence type="ECO:0000313" key="5">
    <source>
        <dbReference type="EMBL" id="MBE1605595.1"/>
    </source>
</evidence>
<dbReference type="InterPro" id="IPR011010">
    <property type="entry name" value="DNA_brk_join_enz"/>
</dbReference>
<sequence length="194" mass="21573">MDTYTSPSGPAVSGVVVARSSLLRMAVAAYLARFKGQSRIHTESDLRGYLTWCEDRALDPFTAARPHIELYIRWLQEVRGYRPSTVSRVASVVAGFYRTCVIDGALENSPAEYVRRPAVPAESPTLGLTHLQFEALLSAARNFTTMLDAGVDLRDVQIAARHADPRTTMRYDRARKNLDRHPNYILAAYIASGT</sequence>
<dbReference type="InterPro" id="IPR044068">
    <property type="entry name" value="CB"/>
</dbReference>
<dbReference type="Gene3D" id="1.10.443.10">
    <property type="entry name" value="Intergrase catalytic core"/>
    <property type="match status" value="1"/>
</dbReference>
<comment type="caution">
    <text evidence="5">The sequence shown here is derived from an EMBL/GenBank/DDBJ whole genome shotgun (WGS) entry which is preliminary data.</text>
</comment>
<dbReference type="SUPFAM" id="SSF56349">
    <property type="entry name" value="DNA breaking-rejoining enzymes"/>
    <property type="match status" value="1"/>
</dbReference>
<evidence type="ECO:0000256" key="2">
    <source>
        <dbReference type="ARBA" id="ARBA00023172"/>
    </source>
</evidence>
<organism evidence="5 6">
    <name type="scientific">Actinopolymorpha pittospori</name>
    <dbReference type="NCBI Taxonomy" id="648752"/>
    <lineage>
        <taxon>Bacteria</taxon>
        <taxon>Bacillati</taxon>
        <taxon>Actinomycetota</taxon>
        <taxon>Actinomycetes</taxon>
        <taxon>Propionibacteriales</taxon>
        <taxon>Actinopolymorphaceae</taxon>
        <taxon>Actinopolymorpha</taxon>
    </lineage>
</organism>
<keyword evidence="6" id="KW-1185">Reference proteome</keyword>
<gene>
    <name evidence="5" type="ORF">HEB94_002443</name>
</gene>
<dbReference type="SUPFAM" id="SSF47823">
    <property type="entry name" value="lambda integrase-like, N-terminal domain"/>
    <property type="match status" value="1"/>
</dbReference>
<evidence type="ECO:0000256" key="3">
    <source>
        <dbReference type="PROSITE-ProRule" id="PRU01248"/>
    </source>
</evidence>
<dbReference type="AlphaFoldDB" id="A0A927RB03"/>
<dbReference type="GO" id="GO:0006310">
    <property type="term" value="P:DNA recombination"/>
    <property type="evidence" value="ECO:0007669"/>
    <property type="project" value="UniProtKB-KW"/>
</dbReference>
<proteinExistence type="predicted"/>
<protein>
    <submittedName>
        <fullName evidence="5">Site-specific recombinase XerD</fullName>
    </submittedName>
</protein>
<dbReference type="EMBL" id="JADBEM010000001">
    <property type="protein sequence ID" value="MBE1605595.1"/>
    <property type="molecule type" value="Genomic_DNA"/>
</dbReference>
<evidence type="ECO:0000259" key="4">
    <source>
        <dbReference type="PROSITE" id="PS51900"/>
    </source>
</evidence>
<dbReference type="Proteomes" id="UP000638648">
    <property type="component" value="Unassembled WGS sequence"/>
</dbReference>
<accession>A0A927RB03</accession>
<keyword evidence="2" id="KW-0233">DNA recombination</keyword>
<dbReference type="Gene3D" id="1.10.150.130">
    <property type="match status" value="1"/>
</dbReference>
<feature type="domain" description="Core-binding (CB)" evidence="4">
    <location>
        <begin position="25"/>
        <end position="101"/>
    </location>
</feature>
<reference evidence="5" key="1">
    <citation type="submission" date="2020-10" db="EMBL/GenBank/DDBJ databases">
        <title>Sequencing the genomes of 1000 actinobacteria strains.</title>
        <authorList>
            <person name="Klenk H.-P."/>
        </authorList>
    </citation>
    <scope>NUCLEOTIDE SEQUENCE</scope>
    <source>
        <strain evidence="5">DSM 45354</strain>
    </source>
</reference>
<keyword evidence="1 3" id="KW-0238">DNA-binding</keyword>
<dbReference type="GO" id="GO:0015074">
    <property type="term" value="P:DNA integration"/>
    <property type="evidence" value="ECO:0007669"/>
    <property type="project" value="InterPro"/>
</dbReference>
<dbReference type="RefSeq" id="WP_202896280.1">
    <property type="nucleotide sequence ID" value="NZ_BAABJL010000187.1"/>
</dbReference>
<name>A0A927RB03_9ACTN</name>
<dbReference type="PROSITE" id="PS51900">
    <property type="entry name" value="CB"/>
    <property type="match status" value="1"/>
</dbReference>
<dbReference type="InterPro" id="IPR013762">
    <property type="entry name" value="Integrase-like_cat_sf"/>
</dbReference>
<dbReference type="InterPro" id="IPR010998">
    <property type="entry name" value="Integrase_recombinase_N"/>
</dbReference>